<dbReference type="Pfam" id="PF06333">
    <property type="entry name" value="Med13_C"/>
    <property type="match status" value="1"/>
</dbReference>
<evidence type="ECO:0000256" key="5">
    <source>
        <dbReference type="ARBA" id="ARBA00023015"/>
    </source>
</evidence>
<proteinExistence type="inferred from homology"/>
<feature type="region of interest" description="Disordered" evidence="12">
    <location>
        <begin position="937"/>
        <end position="958"/>
    </location>
</feature>
<feature type="region of interest" description="Disordered" evidence="12">
    <location>
        <begin position="731"/>
        <end position="803"/>
    </location>
</feature>
<dbReference type="InterPro" id="IPR009401">
    <property type="entry name" value="Med13_C"/>
</dbReference>
<feature type="domain" description="MID" evidence="15">
    <location>
        <begin position="998"/>
        <end position="1163"/>
    </location>
</feature>
<sequence>MDFPGGANTNIHLIDGFSNIYWRIYTEEAGITNNPQESPANGYTILKHLSRLKDLEARLRGLNCLASCPRRLGLWVFSPTPEFESLKPLYVRENDAESNRIVVGTTTLKGMSMTSSWSVILNLVNFIPIVSALGSVSSLDLVKGLSSDQSQHGTQPAGQPRPHQSQPSSRRQDGYSSSAAIYASFISAVTGSIGLQLIRCHAALPLGSRTLFTAVDRSGYESPHINNESILSTSCLTTLNIQLTMGGTITVSAQTISQTGITRLCAPREDATELIDVQPGIDLWLCPNGTIAKLVTANIDSPTVPSLGYTAPGNLSAKRTQWKSDVVQWLRNFGLHVDSIDEEPWVEVEVWEPFFARLAGEAWRQSDDGQSVLPLKRMLWPARFCFRRASSSNISSEAQASLLDEPLDFAERWSTMASSLKLDHIAHIAQATPITQDPQQKDQETQSPPKVEPLESIESLSRIAQYPDLQSTNLVYPTPPDGAAAVGLNNPNPSEAFVDDPDFELPHATQLNSRNEPASDIPPVQSSGVGVGTGRYDESDEEDLFGEMNERDFGSKGITDADFSFFDDPDFDGMEGDSRVEDADEVLEASHSQSESDAEAMVHAEPSPNQPREIATHVETHEEHVSPVHHEVTRLSEGPMASEEPARSPMDRTGQTISPPLSPIEVKKILFPEPEAEDHRQSTNNRGQGHYHPVTFEKKLGDWDQKYGAAGKFWFSSGGSLDTLNPTSAIPTIGIPHRGRSTANAPGSKEGNKTGLSLVQSESGLRSASVSSDSSDDSSEIMSEQVPTPAAMPSMPSILSLKRKRAPSESDIMSVASQEKSLPGTEASPAYAAENSTFLGNFLANFSDWTLTGYFSAFPPQQLPILLRREGQLEIAQLLVDQITQSSLKHPLDGKIGLFDLESESLSLQALDDAPLLGETSKMDFKRYTALQDEFVASQPQQQPPQHPPPPKDTPRSFISKLSAPHIRVRRGKEYLEALPPAVSFWETFGLEPAHGPKNISAYCIHPQAASKAADMFLRRFGLLYESCSLGTHTRGDDSVAFEEGLKPWKSEASSYESMMQVLKRTCEQLGSELSQSPATADNHVVYIINPFTHAAALADICSAFWHLFQQLIAGSERRQTRIASELVLQIIPLEFVMSSETMVIPPQMDYLNLALEVYSRCRSHDVDMSPLLCAPPMLLADALPRAISFRLAPERSSPLQDGRSLHIAYSKSLDQRWISVAWSDLPGSIQRTMSYCLRYRQSGGARPVSEVRNEIWATTKHIMDKFQARWKVQLATTEPMETDEVEAWASLADQHNKLKPGSLELTILAVNTVPDLIVEPPVPPISMAMLNILSSSTPVSTPNPSASVASPEQSGNAPTPTSAGPATYNAPTPTDFSLETDSEAVLTDICDDSWLAILSHQLNSSPHLTEFRPALSSGYLLRRKGASDGDGVFAISVNLIYSPRPPPSHDNVLKDTLSMYRDLGSLARAKGICSVQNNTLPWHVATALRAQELLSYVF</sequence>
<evidence type="ECO:0000256" key="11">
    <source>
        <dbReference type="RuleBase" id="RU364134"/>
    </source>
</evidence>
<comment type="caution">
    <text evidence="16">The sequence shown here is derived from an EMBL/GenBank/DDBJ whole genome shotgun (WGS) entry which is preliminary data.</text>
</comment>
<organism evidence="16 17">
    <name type="scientific">Penicillium egyptiacum</name>
    <dbReference type="NCBI Taxonomy" id="1303716"/>
    <lineage>
        <taxon>Eukaryota</taxon>
        <taxon>Fungi</taxon>
        <taxon>Dikarya</taxon>
        <taxon>Ascomycota</taxon>
        <taxon>Pezizomycotina</taxon>
        <taxon>Eurotiomycetes</taxon>
        <taxon>Eurotiomycetidae</taxon>
        <taxon>Eurotiales</taxon>
        <taxon>Aspergillaceae</taxon>
        <taxon>Penicillium</taxon>
    </lineage>
</organism>
<comment type="similarity">
    <text evidence="2 11">Belongs to the Mediator complex subunit 13 family.</text>
</comment>
<evidence type="ECO:0000256" key="7">
    <source>
        <dbReference type="ARBA" id="ARBA00023163"/>
    </source>
</evidence>
<feature type="compositionally biased region" description="Basic and acidic residues" evidence="12">
    <location>
        <begin position="621"/>
        <end position="634"/>
    </location>
</feature>
<dbReference type="Pfam" id="PF11597">
    <property type="entry name" value="Med13_N"/>
    <property type="match status" value="1"/>
</dbReference>
<gene>
    <name evidence="16" type="ORF">PEGY_LOCUS3141</name>
</gene>
<dbReference type="Pfam" id="PF18296">
    <property type="entry name" value="MID_MedPIWI"/>
    <property type="match status" value="1"/>
</dbReference>
<dbReference type="GO" id="GO:0016592">
    <property type="term" value="C:mediator complex"/>
    <property type="evidence" value="ECO:0007669"/>
    <property type="project" value="InterPro"/>
</dbReference>
<evidence type="ECO:0000256" key="1">
    <source>
        <dbReference type="ARBA" id="ARBA00004123"/>
    </source>
</evidence>
<evidence type="ECO:0000259" key="13">
    <source>
        <dbReference type="Pfam" id="PF06333"/>
    </source>
</evidence>
<dbReference type="InterPro" id="IPR051139">
    <property type="entry name" value="Mediator_complx_sub13"/>
</dbReference>
<reference evidence="16" key="1">
    <citation type="submission" date="2021-07" db="EMBL/GenBank/DDBJ databases">
        <authorList>
            <person name="Branca A.L. A."/>
        </authorList>
    </citation>
    <scope>NUCLEOTIDE SEQUENCE</scope>
</reference>
<comment type="subunit">
    <text evidence="11">Component of the SRB8-11 complex, which itself associates with the Mediator complex.</text>
</comment>
<evidence type="ECO:0000256" key="10">
    <source>
        <dbReference type="ARBA" id="ARBA00032008"/>
    </source>
</evidence>
<evidence type="ECO:0000256" key="12">
    <source>
        <dbReference type="SAM" id="MobiDB-lite"/>
    </source>
</evidence>
<dbReference type="Proteomes" id="UP001154252">
    <property type="component" value="Unassembled WGS sequence"/>
</dbReference>
<feature type="domain" description="Mediator complex subunit Med13 N-terminal" evidence="14">
    <location>
        <begin position="1"/>
        <end position="388"/>
    </location>
</feature>
<dbReference type="OrthoDB" id="103819at2759"/>
<evidence type="ECO:0000256" key="8">
    <source>
        <dbReference type="ARBA" id="ARBA00023242"/>
    </source>
</evidence>
<keyword evidence="7 11" id="KW-0804">Transcription</keyword>
<feature type="compositionally biased region" description="Pro residues" evidence="12">
    <location>
        <begin position="942"/>
        <end position="952"/>
    </location>
</feature>
<dbReference type="GO" id="GO:0003713">
    <property type="term" value="F:transcription coactivator activity"/>
    <property type="evidence" value="ECO:0007669"/>
    <property type="project" value="TreeGrafter"/>
</dbReference>
<evidence type="ECO:0000256" key="6">
    <source>
        <dbReference type="ARBA" id="ARBA00023159"/>
    </source>
</evidence>
<feature type="compositionally biased region" description="Low complexity" evidence="12">
    <location>
        <begin position="1340"/>
        <end position="1352"/>
    </location>
</feature>
<feature type="region of interest" description="Disordered" evidence="12">
    <location>
        <begin position="147"/>
        <end position="173"/>
    </location>
</feature>
<feature type="compositionally biased region" description="Polar residues" evidence="12">
    <location>
        <begin position="754"/>
        <end position="766"/>
    </location>
</feature>
<evidence type="ECO:0000256" key="3">
    <source>
        <dbReference type="ARBA" id="ARBA00019618"/>
    </source>
</evidence>
<dbReference type="EMBL" id="CAJVRC010000845">
    <property type="protein sequence ID" value="CAG8892426.1"/>
    <property type="molecule type" value="Genomic_DNA"/>
</dbReference>
<accession>A0A9W4P355</accession>
<feature type="region of interest" description="Disordered" evidence="12">
    <location>
        <begin position="513"/>
        <end position="609"/>
    </location>
</feature>
<name>A0A9W4P355_9EURO</name>
<dbReference type="InterPro" id="IPR021643">
    <property type="entry name" value="Mediator_Med13_N"/>
</dbReference>
<dbReference type="InterPro" id="IPR041285">
    <property type="entry name" value="MID_MedPIWI"/>
</dbReference>
<feature type="region of interest" description="Disordered" evidence="12">
    <location>
        <begin position="1340"/>
        <end position="1377"/>
    </location>
</feature>
<feature type="compositionally biased region" description="Acidic residues" evidence="12">
    <location>
        <begin position="565"/>
        <end position="575"/>
    </location>
</feature>
<feature type="compositionally biased region" description="Polar residues" evidence="12">
    <location>
        <begin position="1353"/>
        <end position="1377"/>
    </location>
</feature>
<feature type="region of interest" description="Disordered" evidence="12">
    <location>
        <begin position="621"/>
        <end position="660"/>
    </location>
</feature>
<feature type="compositionally biased region" description="Polar residues" evidence="12">
    <location>
        <begin position="147"/>
        <end position="169"/>
    </location>
</feature>
<keyword evidence="5 11" id="KW-0805">Transcription regulation</keyword>
<keyword evidence="8 11" id="KW-0539">Nucleus</keyword>
<keyword evidence="17" id="KW-1185">Reference proteome</keyword>
<evidence type="ECO:0000313" key="17">
    <source>
        <dbReference type="Proteomes" id="UP001154252"/>
    </source>
</evidence>
<keyword evidence="4 11" id="KW-0678">Repressor</keyword>
<evidence type="ECO:0000313" key="16">
    <source>
        <dbReference type="EMBL" id="CAG8892426.1"/>
    </source>
</evidence>
<comment type="function">
    <text evidence="9 11">Component of the SRB8-11 complex. The SRB8-11 complex is a regulatory module of the Mediator complex which is itself involved in regulation of basal and activated RNA polymerase II-dependent transcription. The SRB8-11 complex may be involved in the transcriptional repression of a subset of genes regulated by Mediator. It may inhibit the association of the Mediator complex with RNA polymerase II to form the holoenzyme complex.</text>
</comment>
<evidence type="ECO:0000256" key="4">
    <source>
        <dbReference type="ARBA" id="ARBA00022491"/>
    </source>
</evidence>
<keyword evidence="6 11" id="KW-0010">Activator</keyword>
<evidence type="ECO:0000259" key="15">
    <source>
        <dbReference type="Pfam" id="PF18296"/>
    </source>
</evidence>
<dbReference type="GO" id="GO:0045944">
    <property type="term" value="P:positive regulation of transcription by RNA polymerase II"/>
    <property type="evidence" value="ECO:0007669"/>
    <property type="project" value="TreeGrafter"/>
</dbReference>
<evidence type="ECO:0000256" key="9">
    <source>
        <dbReference type="ARBA" id="ARBA00025661"/>
    </source>
</evidence>
<protein>
    <recommendedName>
        <fullName evidence="3 11">Mediator of RNA polymerase II transcription subunit 13</fullName>
    </recommendedName>
    <alternativeName>
        <fullName evidence="10 11">Mediator complex subunit 13</fullName>
    </alternativeName>
</protein>
<comment type="subcellular location">
    <subcellularLocation>
        <location evidence="1 11">Nucleus</location>
    </subcellularLocation>
</comment>
<dbReference type="PANTHER" id="PTHR48249">
    <property type="entry name" value="MEDIATOR OF RNA POLYMERASE II TRANSCRIPTION SUBUNIT 13"/>
    <property type="match status" value="1"/>
</dbReference>
<dbReference type="PANTHER" id="PTHR48249:SF3">
    <property type="entry name" value="MEDIATOR OF RNA POLYMERASE II TRANSCRIPTION SUBUNIT 13"/>
    <property type="match status" value="1"/>
</dbReference>
<feature type="region of interest" description="Disordered" evidence="12">
    <location>
        <begin position="433"/>
        <end position="453"/>
    </location>
</feature>
<evidence type="ECO:0000259" key="14">
    <source>
        <dbReference type="Pfam" id="PF11597"/>
    </source>
</evidence>
<evidence type="ECO:0000256" key="2">
    <source>
        <dbReference type="ARBA" id="ARBA00009354"/>
    </source>
</evidence>
<feature type="region of interest" description="Disordered" evidence="12">
    <location>
        <begin position="471"/>
        <end position="493"/>
    </location>
</feature>
<feature type="domain" description="Mediator complex subunit Med13 C-terminal" evidence="13">
    <location>
        <begin position="1174"/>
        <end position="1488"/>
    </location>
</feature>